<protein>
    <recommendedName>
        <fullName evidence="3">DUF488 domain-containing protein</fullName>
    </recommendedName>
</protein>
<dbReference type="GeneID" id="66318880"/>
<reference evidence="1 2" key="1">
    <citation type="submission" date="2009-10" db="EMBL/GenBank/DDBJ databases">
        <authorList>
            <person name="Shrivastava S."/>
            <person name="Brinkac L.B."/>
            <person name="Brown J.L."/>
            <person name="Bruce D.B."/>
            <person name="Detter C."/>
            <person name="Green L.D."/>
            <person name="Munk C.A."/>
            <person name="Rogers Y.C."/>
            <person name="Tapia R."/>
            <person name="Saunders E.S."/>
            <person name="Sims D.R."/>
            <person name="Smith L.A."/>
            <person name="Smith T.J."/>
            <person name="Sutton G."/>
            <person name="Brettin T."/>
        </authorList>
    </citation>
    <scope>NUCLEOTIDE SEQUENCE [LARGE SCALE GENOMIC DNA]</scope>
    <source>
        <strain evidence="2">D str. 1873</strain>
    </source>
</reference>
<dbReference type="RefSeq" id="WP_004443553.1">
    <property type="nucleotide sequence ID" value="NZ_ACSJ01000001.1"/>
</dbReference>
<dbReference type="PANTHER" id="PTHR39337">
    <property type="entry name" value="BLR5642 PROTEIN"/>
    <property type="match status" value="1"/>
</dbReference>
<dbReference type="InterPro" id="IPR007438">
    <property type="entry name" value="DUF488"/>
</dbReference>
<dbReference type="AlphaFoldDB" id="A0A9P2LLZ0"/>
<organism evidence="1 2">
    <name type="scientific">Clostridium botulinum D str. 1873</name>
    <dbReference type="NCBI Taxonomy" id="592027"/>
    <lineage>
        <taxon>Bacteria</taxon>
        <taxon>Bacillati</taxon>
        <taxon>Bacillota</taxon>
        <taxon>Clostridia</taxon>
        <taxon>Eubacteriales</taxon>
        <taxon>Clostridiaceae</taxon>
        <taxon>Clostridium</taxon>
    </lineage>
</organism>
<accession>A0A9P2LLZ0</accession>
<name>A0A9P2LLZ0_CLOBO</name>
<dbReference type="Proteomes" id="UP000006160">
    <property type="component" value="Unassembled WGS sequence"/>
</dbReference>
<evidence type="ECO:0000313" key="2">
    <source>
        <dbReference type="Proteomes" id="UP000006160"/>
    </source>
</evidence>
<proteinExistence type="predicted"/>
<evidence type="ECO:0000313" key="1">
    <source>
        <dbReference type="EMBL" id="EES92093.1"/>
    </source>
</evidence>
<dbReference type="Pfam" id="PF04343">
    <property type="entry name" value="DUF488"/>
    <property type="match status" value="1"/>
</dbReference>
<evidence type="ECO:0008006" key="3">
    <source>
        <dbReference type="Google" id="ProtNLM"/>
    </source>
</evidence>
<comment type="caution">
    <text evidence="1">The sequence shown here is derived from an EMBL/GenBank/DDBJ whole genome shotgun (WGS) entry which is preliminary data.</text>
</comment>
<dbReference type="PANTHER" id="PTHR39337:SF1">
    <property type="entry name" value="BLR5642 PROTEIN"/>
    <property type="match status" value="1"/>
</dbReference>
<dbReference type="EMBL" id="ACSJ01000001">
    <property type="protein sequence ID" value="EES92093.1"/>
    <property type="molecule type" value="Genomic_DNA"/>
</dbReference>
<sequence>MKCYTIGISNRKLEDFLNLIKLYGIDCIMDIRSNPYSLDEEDSVYDKEIIEKYIKQCGINYIYMGKELGHERIKAELKDGDFNDIIENNVINKGLHKIVEGIKRGHRIAIMCIEKNPVHCSRGIILGYALKNMGIDLEHIISDIKLKTQERIEEEIFLTYEPIFKKGFINLTAQDIVEYDDYDNINAKDIKNIKMMVIQEGYKRKFQELKS</sequence>
<gene>
    <name evidence="1" type="ORF">CLG_B0209</name>
</gene>